<dbReference type="InterPro" id="IPR011006">
    <property type="entry name" value="CheY-like_superfamily"/>
</dbReference>
<protein>
    <submittedName>
        <fullName evidence="9">Sigma-54-dependent transcriptional regulator</fullName>
    </submittedName>
</protein>
<dbReference type="SUPFAM" id="SSF52172">
    <property type="entry name" value="CheY-like"/>
    <property type="match status" value="1"/>
</dbReference>
<dbReference type="PRINTS" id="PR01590">
    <property type="entry name" value="HTHFIS"/>
</dbReference>
<dbReference type="RefSeq" id="WP_379838686.1">
    <property type="nucleotide sequence ID" value="NZ_JBHRYQ010000001.1"/>
</dbReference>
<dbReference type="InterPro" id="IPR003593">
    <property type="entry name" value="AAA+_ATPase"/>
</dbReference>
<dbReference type="InterPro" id="IPR002078">
    <property type="entry name" value="Sigma_54_int"/>
</dbReference>
<keyword evidence="6" id="KW-0597">Phosphoprotein</keyword>
<keyword evidence="10" id="KW-1185">Reference proteome</keyword>
<dbReference type="PROSITE" id="PS00688">
    <property type="entry name" value="SIGMA54_INTERACT_3"/>
    <property type="match status" value="1"/>
</dbReference>
<reference evidence="10" key="1">
    <citation type="journal article" date="2019" name="Int. J. Syst. Evol. Microbiol.">
        <title>The Global Catalogue of Microorganisms (GCM) 10K type strain sequencing project: providing services to taxonomists for standard genome sequencing and annotation.</title>
        <authorList>
            <consortium name="The Broad Institute Genomics Platform"/>
            <consortium name="The Broad Institute Genome Sequencing Center for Infectious Disease"/>
            <person name="Wu L."/>
            <person name="Ma J."/>
        </authorList>
    </citation>
    <scope>NUCLEOTIDE SEQUENCE [LARGE SCALE GENOMIC DNA]</scope>
    <source>
        <strain evidence="10">CECT 7956</strain>
    </source>
</reference>
<organism evidence="9 10">
    <name type="scientific">Lacihabitans lacunae</name>
    <dbReference type="NCBI Taxonomy" id="1028214"/>
    <lineage>
        <taxon>Bacteria</taxon>
        <taxon>Pseudomonadati</taxon>
        <taxon>Bacteroidota</taxon>
        <taxon>Cytophagia</taxon>
        <taxon>Cytophagales</taxon>
        <taxon>Leadbetterellaceae</taxon>
        <taxon>Lacihabitans</taxon>
    </lineage>
</organism>
<keyword evidence="2" id="KW-0067">ATP-binding</keyword>
<proteinExistence type="predicted"/>
<dbReference type="SUPFAM" id="SSF46689">
    <property type="entry name" value="Homeodomain-like"/>
    <property type="match status" value="1"/>
</dbReference>
<evidence type="ECO:0000256" key="5">
    <source>
        <dbReference type="ARBA" id="ARBA00023163"/>
    </source>
</evidence>
<dbReference type="InterPro" id="IPR002197">
    <property type="entry name" value="HTH_Fis"/>
</dbReference>
<feature type="domain" description="Sigma-54 factor interaction" evidence="7">
    <location>
        <begin position="142"/>
        <end position="371"/>
    </location>
</feature>
<dbReference type="SUPFAM" id="SSF52540">
    <property type="entry name" value="P-loop containing nucleoside triphosphate hydrolases"/>
    <property type="match status" value="1"/>
</dbReference>
<dbReference type="Pfam" id="PF00072">
    <property type="entry name" value="Response_reg"/>
    <property type="match status" value="1"/>
</dbReference>
<dbReference type="PANTHER" id="PTHR32071">
    <property type="entry name" value="TRANSCRIPTIONAL REGULATORY PROTEIN"/>
    <property type="match status" value="1"/>
</dbReference>
<evidence type="ECO:0000256" key="6">
    <source>
        <dbReference type="PROSITE-ProRule" id="PRU00169"/>
    </source>
</evidence>
<keyword evidence="3" id="KW-0805">Transcription regulation</keyword>
<evidence type="ECO:0000256" key="3">
    <source>
        <dbReference type="ARBA" id="ARBA00023015"/>
    </source>
</evidence>
<dbReference type="Pfam" id="PF02954">
    <property type="entry name" value="HTH_8"/>
    <property type="match status" value="1"/>
</dbReference>
<dbReference type="InterPro" id="IPR001789">
    <property type="entry name" value="Sig_transdc_resp-reg_receiver"/>
</dbReference>
<evidence type="ECO:0000256" key="2">
    <source>
        <dbReference type="ARBA" id="ARBA00022840"/>
    </source>
</evidence>
<dbReference type="InterPro" id="IPR025944">
    <property type="entry name" value="Sigma_54_int_dom_CS"/>
</dbReference>
<evidence type="ECO:0000313" key="9">
    <source>
        <dbReference type="EMBL" id="MFC3811835.1"/>
    </source>
</evidence>
<dbReference type="PROSITE" id="PS50110">
    <property type="entry name" value="RESPONSE_REGULATORY"/>
    <property type="match status" value="1"/>
</dbReference>
<gene>
    <name evidence="9" type="ORF">ACFOOI_14325</name>
</gene>
<name>A0ABV7YXU4_9BACT</name>
<evidence type="ECO:0000313" key="10">
    <source>
        <dbReference type="Proteomes" id="UP001595616"/>
    </source>
</evidence>
<accession>A0ABV7YXU4</accession>
<dbReference type="PANTHER" id="PTHR32071:SF113">
    <property type="entry name" value="ALGINATE BIOSYNTHESIS TRANSCRIPTIONAL REGULATORY PROTEIN ALGB"/>
    <property type="match status" value="1"/>
</dbReference>
<evidence type="ECO:0000259" key="8">
    <source>
        <dbReference type="PROSITE" id="PS50110"/>
    </source>
</evidence>
<comment type="caution">
    <text evidence="9">The sequence shown here is derived from an EMBL/GenBank/DDBJ whole genome shotgun (WGS) entry which is preliminary data.</text>
</comment>
<evidence type="ECO:0000256" key="4">
    <source>
        <dbReference type="ARBA" id="ARBA00023125"/>
    </source>
</evidence>
<dbReference type="Gene3D" id="3.40.50.2300">
    <property type="match status" value="1"/>
</dbReference>
<dbReference type="PROSITE" id="PS50045">
    <property type="entry name" value="SIGMA54_INTERACT_4"/>
    <property type="match status" value="1"/>
</dbReference>
<evidence type="ECO:0000256" key="1">
    <source>
        <dbReference type="ARBA" id="ARBA00022741"/>
    </source>
</evidence>
<feature type="modified residue" description="4-aspartylphosphate" evidence="6">
    <location>
        <position position="54"/>
    </location>
</feature>
<keyword evidence="4" id="KW-0238">DNA-binding</keyword>
<dbReference type="CDD" id="cd00009">
    <property type="entry name" value="AAA"/>
    <property type="match status" value="1"/>
</dbReference>
<dbReference type="PROSITE" id="PS00676">
    <property type="entry name" value="SIGMA54_INTERACT_2"/>
    <property type="match status" value="1"/>
</dbReference>
<dbReference type="SMART" id="SM00382">
    <property type="entry name" value="AAA"/>
    <property type="match status" value="1"/>
</dbReference>
<dbReference type="InterPro" id="IPR027417">
    <property type="entry name" value="P-loop_NTPase"/>
</dbReference>
<dbReference type="Gene3D" id="1.10.10.60">
    <property type="entry name" value="Homeodomain-like"/>
    <property type="match status" value="1"/>
</dbReference>
<keyword evidence="5" id="KW-0804">Transcription</keyword>
<dbReference type="Gene3D" id="3.40.50.300">
    <property type="entry name" value="P-loop containing nucleotide triphosphate hydrolases"/>
    <property type="match status" value="1"/>
</dbReference>
<dbReference type="Pfam" id="PF25601">
    <property type="entry name" value="AAA_lid_14"/>
    <property type="match status" value="1"/>
</dbReference>
<evidence type="ECO:0000259" key="7">
    <source>
        <dbReference type="PROSITE" id="PS50045"/>
    </source>
</evidence>
<dbReference type="InterPro" id="IPR025943">
    <property type="entry name" value="Sigma_54_int_dom_ATP-bd_2"/>
</dbReference>
<keyword evidence="1" id="KW-0547">Nucleotide-binding</keyword>
<sequence length="443" mass="50418">MEGKNILIVDDDVDILNAAKMILKRHFQKVDIEKNPAKIPFLLNNFEFDLILLDMNFSRDVNTGDEGFYWLDFILDQKPTQNVILFTAFGDIEMAVRAIKNGARDFILKPWQNDKLLETLGAVFSKNDTKTEPIEEEPKSLIIGESDQMKEVLALINQVAATDANILLLGENGTGKDLIAKEIHRISDRSQKPFVHADLGAVSETLFESELFGHSKGAFTDAREERKGRFQEADKGTLFLDEIGNVPLTLQNKLLFALQNRTVVKVGTNTPVGFDARLICATNEAIYERVAEKTFRQDLLFRINTIEINLPPLRDRGSDILLLATHFLEIYNQKYNRKIKGLSAGLQKKLMAYPWPGNVRELQHVIERAVIITQKPQLSEEDFNIRKPAGSEVFPVETMQIDELEKQLIIKTLKKFNGNITEASKEMGISRQALYRRIEKFNL</sequence>
<dbReference type="Pfam" id="PF00158">
    <property type="entry name" value="Sigma54_activat"/>
    <property type="match status" value="1"/>
</dbReference>
<dbReference type="Gene3D" id="1.10.8.60">
    <property type="match status" value="1"/>
</dbReference>
<dbReference type="EMBL" id="JBHRYQ010000001">
    <property type="protein sequence ID" value="MFC3811835.1"/>
    <property type="molecule type" value="Genomic_DNA"/>
</dbReference>
<dbReference type="Proteomes" id="UP001595616">
    <property type="component" value="Unassembled WGS sequence"/>
</dbReference>
<dbReference type="SMART" id="SM00448">
    <property type="entry name" value="REC"/>
    <property type="match status" value="1"/>
</dbReference>
<feature type="domain" description="Response regulatory" evidence="8">
    <location>
        <begin position="5"/>
        <end position="124"/>
    </location>
</feature>
<dbReference type="InterPro" id="IPR009057">
    <property type="entry name" value="Homeodomain-like_sf"/>
</dbReference>
<dbReference type="CDD" id="cd00156">
    <property type="entry name" value="REC"/>
    <property type="match status" value="1"/>
</dbReference>
<dbReference type="InterPro" id="IPR058031">
    <property type="entry name" value="AAA_lid_NorR"/>
</dbReference>